<name>A0ACC2NHR8_9HYME</name>
<dbReference type="Proteomes" id="UP001239111">
    <property type="component" value="Chromosome 3"/>
</dbReference>
<evidence type="ECO:0000313" key="1">
    <source>
        <dbReference type="EMBL" id="KAJ8670765.1"/>
    </source>
</evidence>
<keyword evidence="2" id="KW-1185">Reference proteome</keyword>
<proteinExistence type="predicted"/>
<accession>A0ACC2NHR8</accession>
<gene>
    <name evidence="1" type="ORF">QAD02_002024</name>
</gene>
<organism evidence="1 2">
    <name type="scientific">Eretmocerus hayati</name>
    <dbReference type="NCBI Taxonomy" id="131215"/>
    <lineage>
        <taxon>Eukaryota</taxon>
        <taxon>Metazoa</taxon>
        <taxon>Ecdysozoa</taxon>
        <taxon>Arthropoda</taxon>
        <taxon>Hexapoda</taxon>
        <taxon>Insecta</taxon>
        <taxon>Pterygota</taxon>
        <taxon>Neoptera</taxon>
        <taxon>Endopterygota</taxon>
        <taxon>Hymenoptera</taxon>
        <taxon>Apocrita</taxon>
        <taxon>Proctotrupomorpha</taxon>
        <taxon>Chalcidoidea</taxon>
        <taxon>Aphelinidae</taxon>
        <taxon>Aphelininae</taxon>
        <taxon>Eretmocerus</taxon>
    </lineage>
</organism>
<evidence type="ECO:0000313" key="2">
    <source>
        <dbReference type="Proteomes" id="UP001239111"/>
    </source>
</evidence>
<reference evidence="1" key="1">
    <citation type="submission" date="2023-04" db="EMBL/GenBank/DDBJ databases">
        <title>A chromosome-level genome assembly of the parasitoid wasp Eretmocerus hayati.</title>
        <authorList>
            <person name="Zhong Y."/>
            <person name="Liu S."/>
            <person name="Liu Y."/>
        </authorList>
    </citation>
    <scope>NUCLEOTIDE SEQUENCE</scope>
    <source>
        <strain evidence="1">ZJU_SS_LIU_2023</strain>
    </source>
</reference>
<comment type="caution">
    <text evidence="1">The sequence shown here is derived from an EMBL/GenBank/DDBJ whole genome shotgun (WGS) entry which is preliminary data.</text>
</comment>
<sequence>MHHPTSSTISEEKPVIQLSWMMDHCPNLSAIAVMNFSPCGNIKWYDRIVREWGGRVLSAAILLMTTQIEALDIGFLMSDMIIEFFENLKKIDDELLYLAEEDIERSYGDEVLVDDSENESESQVAQQSTATSASVESSQSNNQPSSQQSYTTSEINVISSYFSNEPATDSEPQSQQSAGSEYIPSPKRPKFDAIPIATKIKIINKSREHPEWSLTTLQKNGCKALTRKDTLARWTKDIEKGGTQIDESVYIKEKTFEIFKDARAKRLPIHKRNVQEWAIQAALEFRSGQTRFCASNSWLDRFKAQYGIRQRKITRYLKPTEIRSLETMLNVAEQFQNETAERIGTTICLLELWWRCLRSVRFKSGHERRSCRRESDVHIDHQMDVYKLPHLAFVDVQMSSHVYKIMYDMPEQ</sequence>
<dbReference type="EMBL" id="CM056743">
    <property type="protein sequence ID" value="KAJ8670765.1"/>
    <property type="molecule type" value="Genomic_DNA"/>
</dbReference>
<protein>
    <submittedName>
        <fullName evidence="1">Uncharacterized protein</fullName>
    </submittedName>
</protein>